<keyword evidence="9" id="KW-1185">Reference proteome</keyword>
<gene>
    <name evidence="8" type="ORF">HPC62_16735</name>
</gene>
<sequence>MPARPYQPLLLRILHGVTGASAIAAILTAAWTFDTYDARWIDLPLPHWPDIEGIHGTFGLYALLAFPLLVLYAFRQGDRRLAQLDSLTTLTRMSPARPGWWYALHRCTNTVMLLAMTFALFSGKMMDSGWLPRGETHHAWYLTHLVSWVVLVLALGLHLLMSAKVGGQLLLLSMLDWRFRAKDHPRHWPGHIAQTWQQRQFSTLRGWLAWVHSVRLLEALILVAIALSWIIPIFKH</sequence>
<dbReference type="GO" id="GO:0022904">
    <property type="term" value="P:respiratory electron transport chain"/>
    <property type="evidence" value="ECO:0007669"/>
    <property type="project" value="InterPro"/>
</dbReference>
<evidence type="ECO:0000259" key="7">
    <source>
        <dbReference type="Pfam" id="PF01292"/>
    </source>
</evidence>
<feature type="transmembrane region" description="Helical" evidence="6">
    <location>
        <begin position="53"/>
        <end position="74"/>
    </location>
</feature>
<evidence type="ECO:0000256" key="2">
    <source>
        <dbReference type="ARBA" id="ARBA00022475"/>
    </source>
</evidence>
<evidence type="ECO:0000256" key="1">
    <source>
        <dbReference type="ARBA" id="ARBA00004651"/>
    </source>
</evidence>
<dbReference type="Proteomes" id="UP000505210">
    <property type="component" value="Chromosome"/>
</dbReference>
<dbReference type="AlphaFoldDB" id="A0A6M8BKP7"/>
<accession>A0A6M8BKP7</accession>
<feature type="transmembrane region" description="Helical" evidence="6">
    <location>
        <begin position="9"/>
        <end position="33"/>
    </location>
</feature>
<comment type="subcellular location">
    <subcellularLocation>
        <location evidence="1">Cell membrane</location>
        <topology evidence="1">Multi-pass membrane protein</topology>
    </subcellularLocation>
</comment>
<evidence type="ECO:0000313" key="9">
    <source>
        <dbReference type="Proteomes" id="UP000505210"/>
    </source>
</evidence>
<keyword evidence="4 6" id="KW-1133">Transmembrane helix</keyword>
<evidence type="ECO:0000313" key="8">
    <source>
        <dbReference type="EMBL" id="QKD83623.1"/>
    </source>
</evidence>
<dbReference type="RefSeq" id="WP_172357520.1">
    <property type="nucleotide sequence ID" value="NZ_CP053661.1"/>
</dbReference>
<organism evidence="8 9">
    <name type="scientific">Thermoleptolyngbya sichuanensis A183</name>
    <dbReference type="NCBI Taxonomy" id="2737172"/>
    <lineage>
        <taxon>Bacteria</taxon>
        <taxon>Bacillati</taxon>
        <taxon>Cyanobacteriota</taxon>
        <taxon>Cyanophyceae</taxon>
        <taxon>Oculatellales</taxon>
        <taxon>Oculatellaceae</taxon>
        <taxon>Thermoleptolyngbya</taxon>
        <taxon>Thermoleptolyngbya sichuanensis</taxon>
    </lineage>
</organism>
<evidence type="ECO:0000256" key="6">
    <source>
        <dbReference type="SAM" id="Phobius"/>
    </source>
</evidence>
<dbReference type="EMBL" id="CP053661">
    <property type="protein sequence ID" value="QKD83623.1"/>
    <property type="molecule type" value="Genomic_DNA"/>
</dbReference>
<protein>
    <submittedName>
        <fullName evidence="8">Cytochrome b/b6 domain-containing protein</fullName>
    </submittedName>
</protein>
<dbReference type="Pfam" id="PF01292">
    <property type="entry name" value="Ni_hydr_CYTB"/>
    <property type="match status" value="1"/>
</dbReference>
<keyword evidence="3 6" id="KW-0812">Transmembrane</keyword>
<dbReference type="KEGG" id="theu:HPC62_16735"/>
<evidence type="ECO:0000256" key="3">
    <source>
        <dbReference type="ARBA" id="ARBA00022692"/>
    </source>
</evidence>
<keyword evidence="2" id="KW-1003">Cell membrane</keyword>
<feature type="transmembrane region" description="Helical" evidence="6">
    <location>
        <begin position="100"/>
        <end position="121"/>
    </location>
</feature>
<dbReference type="GO" id="GO:0009055">
    <property type="term" value="F:electron transfer activity"/>
    <property type="evidence" value="ECO:0007669"/>
    <property type="project" value="InterPro"/>
</dbReference>
<dbReference type="GO" id="GO:0005886">
    <property type="term" value="C:plasma membrane"/>
    <property type="evidence" value="ECO:0007669"/>
    <property type="project" value="UniProtKB-SubCell"/>
</dbReference>
<dbReference type="SUPFAM" id="SSF81342">
    <property type="entry name" value="Transmembrane di-heme cytochromes"/>
    <property type="match status" value="1"/>
</dbReference>
<dbReference type="InterPro" id="IPR011577">
    <property type="entry name" value="Cyt_b561_bac/Ni-Hgenase"/>
</dbReference>
<name>A0A6M8BKP7_9CYAN</name>
<feature type="transmembrane region" description="Helical" evidence="6">
    <location>
        <begin position="207"/>
        <end position="231"/>
    </location>
</feature>
<feature type="domain" description="Cytochrome b561 bacterial/Ni-hydrogenase" evidence="7">
    <location>
        <begin position="7"/>
        <end position="174"/>
    </location>
</feature>
<keyword evidence="5 6" id="KW-0472">Membrane</keyword>
<reference evidence="8 9" key="1">
    <citation type="submission" date="2020-05" db="EMBL/GenBank/DDBJ databases">
        <title>Complete genome sequence of of a novel Thermoleptolyngbya strain isolated from hot springs of Ganzi, Sichuan China.</title>
        <authorList>
            <person name="Tang J."/>
            <person name="Daroch M."/>
            <person name="Li L."/>
            <person name="Waleron K."/>
            <person name="Waleron M."/>
            <person name="Waleron M."/>
        </authorList>
    </citation>
    <scope>NUCLEOTIDE SEQUENCE [LARGE SCALE GENOMIC DNA]</scope>
    <source>
        <strain evidence="8 9">PKUAC-SCTA183</strain>
    </source>
</reference>
<evidence type="ECO:0000256" key="4">
    <source>
        <dbReference type="ARBA" id="ARBA00022989"/>
    </source>
</evidence>
<feature type="transmembrane region" description="Helical" evidence="6">
    <location>
        <begin position="141"/>
        <end position="161"/>
    </location>
</feature>
<evidence type="ECO:0000256" key="5">
    <source>
        <dbReference type="ARBA" id="ARBA00023136"/>
    </source>
</evidence>
<proteinExistence type="predicted"/>
<dbReference type="InterPro" id="IPR016174">
    <property type="entry name" value="Di-haem_cyt_TM"/>
</dbReference>